<keyword evidence="7" id="KW-1185">Reference proteome</keyword>
<dbReference type="eggNOG" id="ENOG502RIMI">
    <property type="taxonomic scope" value="Eukaryota"/>
</dbReference>
<feature type="transmembrane region" description="Helical" evidence="1">
    <location>
        <begin position="508"/>
        <end position="526"/>
    </location>
</feature>
<reference evidence="7" key="1">
    <citation type="submission" date="2011-05" db="EMBL/GenBank/DDBJ databases">
        <authorList>
            <person name="Richards S.R."/>
            <person name="Qu J."/>
            <person name="Jiang H."/>
            <person name="Jhangiani S.N."/>
            <person name="Agravi P."/>
            <person name="Goodspeed R."/>
            <person name="Gross S."/>
            <person name="Mandapat C."/>
            <person name="Jackson L."/>
            <person name="Mathew T."/>
            <person name="Pu L."/>
            <person name="Thornton R."/>
            <person name="Saada N."/>
            <person name="Wilczek-Boney K.B."/>
            <person name="Lee S."/>
            <person name="Kovar C."/>
            <person name="Wu Y."/>
            <person name="Scherer S.E."/>
            <person name="Worley K.C."/>
            <person name="Muzny D.M."/>
            <person name="Gibbs R."/>
        </authorList>
    </citation>
    <scope>NUCLEOTIDE SEQUENCE</scope>
    <source>
        <strain evidence="7">Brora</strain>
    </source>
</reference>
<dbReference type="HOGENOM" id="CLU_024659_0_0_1"/>
<reference evidence="6" key="2">
    <citation type="submission" date="2015-02" db="UniProtKB">
        <authorList>
            <consortium name="EnsemblMetazoa"/>
        </authorList>
    </citation>
    <scope>IDENTIFICATION</scope>
</reference>
<dbReference type="EnsemblMetazoa" id="SMAR014305-RA">
    <property type="protein sequence ID" value="SMAR014305-PA"/>
    <property type="gene ID" value="SMAR014305"/>
</dbReference>
<dbReference type="OMA" id="FRCVAIY"/>
<dbReference type="PANTHER" id="PTHR22255">
    <property type="entry name" value="LP06548P"/>
    <property type="match status" value="1"/>
</dbReference>
<dbReference type="STRING" id="126957.T1JKC5"/>
<dbReference type="PhylomeDB" id="T1JKC5"/>
<dbReference type="Pfam" id="PF23071">
    <property type="entry name" value="DUF7044"/>
    <property type="match status" value="1"/>
</dbReference>
<dbReference type="EMBL" id="JH432024">
    <property type="status" value="NOT_ANNOTATED_CDS"/>
    <property type="molecule type" value="Genomic_DNA"/>
</dbReference>
<proteinExistence type="predicted"/>
<dbReference type="InterPro" id="IPR055471">
    <property type="entry name" value="DUF7043"/>
</dbReference>
<evidence type="ECO:0000259" key="3">
    <source>
        <dbReference type="Pfam" id="PF23070"/>
    </source>
</evidence>
<evidence type="ECO:0000259" key="2">
    <source>
        <dbReference type="Pfam" id="PF23069"/>
    </source>
</evidence>
<dbReference type="GO" id="GO:0061909">
    <property type="term" value="P:autophagosome-lysosome fusion"/>
    <property type="evidence" value="ECO:0007669"/>
    <property type="project" value="TreeGrafter"/>
</dbReference>
<dbReference type="Pfam" id="PF23070">
    <property type="entry name" value="DUF7043"/>
    <property type="match status" value="1"/>
</dbReference>
<dbReference type="AlphaFoldDB" id="T1JKC5"/>
<feature type="domain" description="DUF7044" evidence="4">
    <location>
        <begin position="23"/>
        <end position="101"/>
    </location>
</feature>
<dbReference type="InterPro" id="IPR055472">
    <property type="entry name" value="DUF7044"/>
</dbReference>
<organism evidence="6 7">
    <name type="scientific">Strigamia maritima</name>
    <name type="common">European centipede</name>
    <name type="synonym">Geophilus maritimus</name>
    <dbReference type="NCBI Taxonomy" id="126957"/>
    <lineage>
        <taxon>Eukaryota</taxon>
        <taxon>Metazoa</taxon>
        <taxon>Ecdysozoa</taxon>
        <taxon>Arthropoda</taxon>
        <taxon>Myriapoda</taxon>
        <taxon>Chilopoda</taxon>
        <taxon>Pleurostigmophora</taxon>
        <taxon>Geophilomorpha</taxon>
        <taxon>Linotaeniidae</taxon>
        <taxon>Strigamia</taxon>
    </lineage>
</organism>
<feature type="domain" description="DUF7043" evidence="3">
    <location>
        <begin position="255"/>
        <end position="365"/>
    </location>
</feature>
<keyword evidence="1" id="KW-0812">Transmembrane</keyword>
<dbReference type="InterPro" id="IPR055473">
    <property type="entry name" value="DUF7045"/>
</dbReference>
<dbReference type="Pfam" id="PF23069">
    <property type="entry name" value="DUF7042"/>
    <property type="match status" value="1"/>
</dbReference>
<keyword evidence="1" id="KW-1133">Transmembrane helix</keyword>
<evidence type="ECO:0000259" key="4">
    <source>
        <dbReference type="Pfam" id="PF23071"/>
    </source>
</evidence>
<sequence>MRQRHRILNNCLRPPSQSKGDCFPSNWIGSWFQSGTQVVHITSNDISTKGECVQFFGENKYAIRESNGKCYRCMAIHSKHYNVLQYKETTDCDKTSADVCSQISGDAPLYSLFRVDAAPVPCPFKGPYTFAYNRGYLECSSPVSNMDTCMEDSRVLFRFQACPDVAGTESTVEELVCIANWKESAYWYLIGKLKHKMANTEEEQYRCFVYEKNKEHDHAGFQLAQSGDATCNGLLTPFEGLRTMRLNKTVHPPMRCQFPSWITHTHHWHTLDGRKYYTFSQRNNSLKVTNSTSKDDLELKALCTEELTRKDRLSTIVAHVTSGCENGYVCMEFHKRSNHVIEVQSGNFTRLKSEACHTPYFNRSSAEFVTLITGNPTANECPYLGKYNLLSAKWQMRHDRNEREVCQEFSTLRVGCERIDTIEFETNSYECHASWKENQTNYLITSIKGTRNRFCFIYMENDKVLQFSSLQGSCNRNTVPGVSGLMAFNVTSNGRCMDIAGSARSVEIASTVSVIGMIAMVVWIYVKLFVRLDFKMEVQVAKTDDIVVIEWPALQE</sequence>
<evidence type="ECO:0000313" key="7">
    <source>
        <dbReference type="Proteomes" id="UP000014500"/>
    </source>
</evidence>
<evidence type="ECO:0000256" key="1">
    <source>
        <dbReference type="SAM" id="Phobius"/>
    </source>
</evidence>
<dbReference type="InterPro" id="IPR055470">
    <property type="entry name" value="DUF7042"/>
</dbReference>
<name>T1JKC5_STRMM</name>
<dbReference type="Proteomes" id="UP000014500">
    <property type="component" value="Unassembled WGS sequence"/>
</dbReference>
<evidence type="ECO:0000259" key="5">
    <source>
        <dbReference type="Pfam" id="PF23073"/>
    </source>
</evidence>
<evidence type="ECO:0000313" key="6">
    <source>
        <dbReference type="EnsemblMetazoa" id="SMAR014305-PA"/>
    </source>
</evidence>
<accession>T1JKC5</accession>
<feature type="domain" description="DUF7045" evidence="5">
    <location>
        <begin position="381"/>
        <end position="478"/>
    </location>
</feature>
<feature type="domain" description="DUF7042" evidence="2">
    <location>
        <begin position="119"/>
        <end position="247"/>
    </location>
</feature>
<keyword evidence="1" id="KW-0472">Membrane</keyword>
<protein>
    <submittedName>
        <fullName evidence="6">Uncharacterized protein</fullName>
    </submittedName>
</protein>
<dbReference type="Pfam" id="PF23073">
    <property type="entry name" value="DUF7045"/>
    <property type="match status" value="1"/>
</dbReference>
<dbReference type="PANTHER" id="PTHR22255:SF9">
    <property type="entry name" value="LP06548P"/>
    <property type="match status" value="1"/>
</dbReference>